<keyword evidence="2" id="KW-0812">Transmembrane</keyword>
<evidence type="ECO:0000313" key="3">
    <source>
        <dbReference type="EMBL" id="GAA4613487.1"/>
    </source>
</evidence>
<feature type="compositionally biased region" description="Low complexity" evidence="1">
    <location>
        <begin position="83"/>
        <end position="107"/>
    </location>
</feature>
<name>A0ABP8TPM8_9ACTN</name>
<accession>A0ABP8TPM8</accession>
<evidence type="ECO:0000256" key="1">
    <source>
        <dbReference type="SAM" id="MobiDB-lite"/>
    </source>
</evidence>
<keyword evidence="2" id="KW-0472">Membrane</keyword>
<evidence type="ECO:0000313" key="4">
    <source>
        <dbReference type="Proteomes" id="UP001500212"/>
    </source>
</evidence>
<feature type="transmembrane region" description="Helical" evidence="2">
    <location>
        <begin position="24"/>
        <end position="46"/>
    </location>
</feature>
<dbReference type="EMBL" id="BAABHJ010000023">
    <property type="protein sequence ID" value="GAA4613487.1"/>
    <property type="molecule type" value="Genomic_DNA"/>
</dbReference>
<reference evidence="4" key="1">
    <citation type="journal article" date="2019" name="Int. J. Syst. Evol. Microbiol.">
        <title>The Global Catalogue of Microorganisms (GCM) 10K type strain sequencing project: providing services to taxonomists for standard genome sequencing and annotation.</title>
        <authorList>
            <consortium name="The Broad Institute Genomics Platform"/>
            <consortium name="The Broad Institute Genome Sequencing Center for Infectious Disease"/>
            <person name="Wu L."/>
            <person name="Ma J."/>
        </authorList>
    </citation>
    <scope>NUCLEOTIDE SEQUENCE [LARGE SCALE GENOMIC DNA]</scope>
    <source>
        <strain evidence="4">JCM 17938</strain>
    </source>
</reference>
<proteinExistence type="predicted"/>
<keyword evidence="4" id="KW-1185">Reference proteome</keyword>
<feature type="region of interest" description="Disordered" evidence="1">
    <location>
        <begin position="72"/>
        <end position="114"/>
    </location>
</feature>
<organism evidence="3 4">
    <name type="scientific">Actinoallomurus liliacearum</name>
    <dbReference type="NCBI Taxonomy" id="1080073"/>
    <lineage>
        <taxon>Bacteria</taxon>
        <taxon>Bacillati</taxon>
        <taxon>Actinomycetota</taxon>
        <taxon>Actinomycetes</taxon>
        <taxon>Streptosporangiales</taxon>
        <taxon>Thermomonosporaceae</taxon>
        <taxon>Actinoallomurus</taxon>
    </lineage>
</organism>
<evidence type="ECO:0000256" key="2">
    <source>
        <dbReference type="SAM" id="Phobius"/>
    </source>
</evidence>
<keyword evidence="2" id="KW-1133">Transmembrane helix</keyword>
<comment type="caution">
    <text evidence="3">The sequence shown here is derived from an EMBL/GenBank/DDBJ whole genome shotgun (WGS) entry which is preliminary data.</text>
</comment>
<sequence length="228" mass="23140">MTDYVREGFNRRRGPWHRTELPEWWNLAVWVSLAAVGLILLLSALLEPDSSTDTTSSSQPPAYSVQKINPYATPSASSESTAGTPTPDASGSTGSGSAAGTPAPGASGSTGSGSTGDFAATAAVQVPKVGGGTAVVPAGARNVASAAAKAAATGDWTGIPFIGRTRPPKAHRTPQGSVIGQLTVTDPAVTGNTLYLFSATITHGGAAKAYQYRVAVERDQSGYAVHAQ</sequence>
<gene>
    <name evidence="3" type="ORF">GCM10023195_58370</name>
</gene>
<dbReference type="Proteomes" id="UP001500212">
    <property type="component" value="Unassembled WGS sequence"/>
</dbReference>
<feature type="compositionally biased region" description="Polar residues" evidence="1">
    <location>
        <begin position="72"/>
        <end position="82"/>
    </location>
</feature>
<protein>
    <submittedName>
        <fullName evidence="3">Uncharacterized protein</fullName>
    </submittedName>
</protein>